<accession>A0A177BUI0</accession>
<dbReference type="SUPFAM" id="SSF51735">
    <property type="entry name" value="NAD(P)-binding Rossmann-fold domains"/>
    <property type="match status" value="1"/>
</dbReference>
<dbReference type="Gene3D" id="3.40.50.720">
    <property type="entry name" value="NAD(P)-binding Rossmann-like Domain"/>
    <property type="match status" value="1"/>
</dbReference>
<evidence type="ECO:0000256" key="2">
    <source>
        <dbReference type="ARBA" id="ARBA00023002"/>
    </source>
</evidence>
<dbReference type="EMBL" id="KV441565">
    <property type="protein sequence ID" value="OAF98630.1"/>
    <property type="molecule type" value="Genomic_DNA"/>
</dbReference>
<dbReference type="PRINTS" id="PR00080">
    <property type="entry name" value="SDRFAMILY"/>
</dbReference>
<dbReference type="InParanoid" id="A0A177BUI0"/>
<dbReference type="RefSeq" id="XP_018028996.1">
    <property type="nucleotide sequence ID" value="XM_018183807.1"/>
</dbReference>
<keyword evidence="2" id="KW-0560">Oxidoreductase</keyword>
<dbReference type="PANTHER" id="PTHR43639:SF5">
    <property type="entry name" value="OXIDOREDUCTASE, SHORT-CHAIN DEHYDROGENASE_REDUCTASE FAMILY (AFU_ORTHOLOGUE AFUA_6G09140)"/>
    <property type="match status" value="1"/>
</dbReference>
<dbReference type="GO" id="GO:0016491">
    <property type="term" value="F:oxidoreductase activity"/>
    <property type="evidence" value="ECO:0007669"/>
    <property type="project" value="UniProtKB-KW"/>
</dbReference>
<sequence length="298" mass="32283">MILSSSSPLRLTGNWWRAHSKATLSPIRFQLQRLAYCRHISLSTATTGKRLAGKVAIITGGGGGLGKGTARKFVEEGAQVIVAELKHESGSATAKELGCDFQKCDVSKEGDWQALLKYVDTKYGRLDSVINNAGTSYRNKATVEVTENEFDLVFAVNVKAIYHSYNVLVPYIKKKGIGGSFVTIGSVAAVSPTLGLTWYNASKAAVMLASKSLALEYASDKIRFNNVLPTFAPGTVIFRQNRFLGLPEDQKEFESNLPQPMGRGCTPRDIANACCYLCSDEADFVTGIDLPVDGGRLI</sequence>
<keyword evidence="1" id="KW-0521">NADP</keyword>
<organism evidence="3 4">
    <name type="scientific">Paraphaeosphaeria sporulosa</name>
    <dbReference type="NCBI Taxonomy" id="1460663"/>
    <lineage>
        <taxon>Eukaryota</taxon>
        <taxon>Fungi</taxon>
        <taxon>Dikarya</taxon>
        <taxon>Ascomycota</taxon>
        <taxon>Pezizomycotina</taxon>
        <taxon>Dothideomycetes</taxon>
        <taxon>Pleosporomycetidae</taxon>
        <taxon>Pleosporales</taxon>
        <taxon>Massarineae</taxon>
        <taxon>Didymosphaeriaceae</taxon>
        <taxon>Paraphaeosphaeria</taxon>
    </lineage>
</organism>
<dbReference type="STRING" id="1460663.A0A177BUI0"/>
<dbReference type="InterPro" id="IPR036291">
    <property type="entry name" value="NAD(P)-bd_dom_sf"/>
</dbReference>
<dbReference type="NCBIfam" id="NF005559">
    <property type="entry name" value="PRK07231.1"/>
    <property type="match status" value="1"/>
</dbReference>
<protein>
    <submittedName>
        <fullName evidence="3">NAD(P)-binding protein</fullName>
    </submittedName>
</protein>
<name>A0A177BUI0_9PLEO</name>
<evidence type="ECO:0000313" key="4">
    <source>
        <dbReference type="Proteomes" id="UP000077069"/>
    </source>
</evidence>
<dbReference type="PRINTS" id="PR00081">
    <property type="entry name" value="GDHRDH"/>
</dbReference>
<dbReference type="AlphaFoldDB" id="A0A177BUI0"/>
<dbReference type="Proteomes" id="UP000077069">
    <property type="component" value="Unassembled WGS sequence"/>
</dbReference>
<dbReference type="PANTHER" id="PTHR43639">
    <property type="entry name" value="OXIDOREDUCTASE, SHORT-CHAIN DEHYDROGENASE/REDUCTASE FAMILY (AFU_ORTHOLOGUE AFUA_5G02870)"/>
    <property type="match status" value="1"/>
</dbReference>
<dbReference type="FunFam" id="3.40.50.720:FF:000084">
    <property type="entry name" value="Short-chain dehydrogenase reductase"/>
    <property type="match status" value="1"/>
</dbReference>
<dbReference type="Pfam" id="PF13561">
    <property type="entry name" value="adh_short_C2"/>
    <property type="match status" value="1"/>
</dbReference>
<keyword evidence="4" id="KW-1185">Reference proteome</keyword>
<proteinExistence type="predicted"/>
<dbReference type="InterPro" id="IPR002347">
    <property type="entry name" value="SDR_fam"/>
</dbReference>
<evidence type="ECO:0000313" key="3">
    <source>
        <dbReference type="EMBL" id="OAF98630.1"/>
    </source>
</evidence>
<gene>
    <name evidence="3" type="ORF">CC84DRAFT_1234228</name>
</gene>
<dbReference type="OrthoDB" id="294295at2759"/>
<reference evidence="3 4" key="1">
    <citation type="submission" date="2016-05" db="EMBL/GenBank/DDBJ databases">
        <title>Comparative analysis of secretome profiles of manganese(II)-oxidizing ascomycete fungi.</title>
        <authorList>
            <consortium name="DOE Joint Genome Institute"/>
            <person name="Zeiner C.A."/>
            <person name="Purvine S.O."/>
            <person name="Zink E.M."/>
            <person name="Wu S."/>
            <person name="Pasa-Tolic L."/>
            <person name="Chaput D.L."/>
            <person name="Haridas S."/>
            <person name="Grigoriev I.V."/>
            <person name="Santelli C.M."/>
            <person name="Hansel C.M."/>
        </authorList>
    </citation>
    <scope>NUCLEOTIDE SEQUENCE [LARGE SCALE GENOMIC DNA]</scope>
    <source>
        <strain evidence="3 4">AP3s5-JAC2a</strain>
    </source>
</reference>
<dbReference type="GeneID" id="28767293"/>
<evidence type="ECO:0000256" key="1">
    <source>
        <dbReference type="ARBA" id="ARBA00022857"/>
    </source>
</evidence>